<comment type="caution">
    <text evidence="4">The sequence shown here is derived from an EMBL/GenBank/DDBJ whole genome shotgun (WGS) entry which is preliminary data.</text>
</comment>
<feature type="transmembrane region" description="Helical" evidence="2">
    <location>
        <begin position="79"/>
        <end position="99"/>
    </location>
</feature>
<accession>A0A426YJD0</accession>
<evidence type="ECO:0000256" key="1">
    <source>
        <dbReference type="ARBA" id="ARBA00008440"/>
    </source>
</evidence>
<dbReference type="Pfam" id="PF02705">
    <property type="entry name" value="K_trans"/>
    <property type="match status" value="1"/>
</dbReference>
<dbReference type="GO" id="GO:0016020">
    <property type="term" value="C:membrane"/>
    <property type="evidence" value="ECO:0007669"/>
    <property type="project" value="InterPro"/>
</dbReference>
<feature type="domain" description="K+ potassium transporter integral membrane" evidence="3">
    <location>
        <begin position="68"/>
        <end position="117"/>
    </location>
</feature>
<evidence type="ECO:0000259" key="3">
    <source>
        <dbReference type="Pfam" id="PF02705"/>
    </source>
</evidence>
<evidence type="ECO:0000256" key="2">
    <source>
        <dbReference type="SAM" id="Phobius"/>
    </source>
</evidence>
<organism evidence="4 5">
    <name type="scientific">Ensete ventricosum</name>
    <name type="common">Abyssinian banana</name>
    <name type="synonym">Musa ensete</name>
    <dbReference type="NCBI Taxonomy" id="4639"/>
    <lineage>
        <taxon>Eukaryota</taxon>
        <taxon>Viridiplantae</taxon>
        <taxon>Streptophyta</taxon>
        <taxon>Embryophyta</taxon>
        <taxon>Tracheophyta</taxon>
        <taxon>Spermatophyta</taxon>
        <taxon>Magnoliopsida</taxon>
        <taxon>Liliopsida</taxon>
        <taxon>Zingiberales</taxon>
        <taxon>Musaceae</taxon>
        <taxon>Ensete</taxon>
    </lineage>
</organism>
<keyword evidence="2" id="KW-0472">Membrane</keyword>
<dbReference type="Proteomes" id="UP000287651">
    <property type="component" value="Unassembled WGS sequence"/>
</dbReference>
<evidence type="ECO:0000313" key="4">
    <source>
        <dbReference type="EMBL" id="RRT51845.1"/>
    </source>
</evidence>
<gene>
    <name evidence="4" type="ORF">B296_00049089</name>
</gene>
<dbReference type="InterPro" id="IPR003855">
    <property type="entry name" value="K+_transporter"/>
</dbReference>
<evidence type="ECO:0000313" key="5">
    <source>
        <dbReference type="Proteomes" id="UP000287651"/>
    </source>
</evidence>
<keyword evidence="2" id="KW-0812">Transmembrane</keyword>
<comment type="similarity">
    <text evidence="1">Belongs to the HAK/KUP transporter (TC 2.A.72.3) family.</text>
</comment>
<dbReference type="PANTHER" id="PTHR30540">
    <property type="entry name" value="OSMOTIC STRESS POTASSIUM TRANSPORTER"/>
    <property type="match status" value="1"/>
</dbReference>
<dbReference type="EMBL" id="AMZH03012000">
    <property type="protein sequence ID" value="RRT51845.1"/>
    <property type="molecule type" value="Genomic_DNA"/>
</dbReference>
<dbReference type="InterPro" id="IPR053951">
    <property type="entry name" value="K_trans_N"/>
</dbReference>
<keyword evidence="2" id="KW-1133">Transmembrane helix</keyword>
<dbReference type="AlphaFoldDB" id="A0A426YJD0"/>
<name>A0A426YJD0_ENSVE</name>
<dbReference type="PANTHER" id="PTHR30540:SF4">
    <property type="entry name" value="POTASSIUM TRANSPORTER 12-RELATED"/>
    <property type="match status" value="1"/>
</dbReference>
<dbReference type="GO" id="GO:0015079">
    <property type="term" value="F:potassium ion transmembrane transporter activity"/>
    <property type="evidence" value="ECO:0007669"/>
    <property type="project" value="InterPro"/>
</dbReference>
<proteinExistence type="inferred from homology"/>
<protein>
    <recommendedName>
        <fullName evidence="3">K+ potassium transporter integral membrane domain-containing protein</fullName>
    </recommendedName>
</protein>
<reference evidence="4 5" key="1">
    <citation type="journal article" date="2014" name="Agronomy (Basel)">
        <title>A Draft Genome Sequence for Ensete ventricosum, the Drought-Tolerant Tree Against Hunger.</title>
        <authorList>
            <person name="Harrison J."/>
            <person name="Moore K.A."/>
            <person name="Paszkiewicz K."/>
            <person name="Jones T."/>
            <person name="Grant M."/>
            <person name="Ambacheew D."/>
            <person name="Muzemil S."/>
            <person name="Studholme D.J."/>
        </authorList>
    </citation>
    <scope>NUCLEOTIDE SEQUENCE [LARGE SCALE GENOMIC DNA]</scope>
</reference>
<sequence>MEEGGIVEEASSARTVRWVDGSEVDSESPPWSIEEEALVLGPELQTTLRRRLVKKAPSVDSLDVEAMDIADAHKRREKIAFTSTVFPCLLLAYMGQAAYLMKHPYSAERIFYDSVPGEPSLYYSI</sequence>